<name>A0A3N4KHZ8_9PEZI</name>
<organism evidence="4 5">
    <name type="scientific">Morchella conica CCBAS932</name>
    <dbReference type="NCBI Taxonomy" id="1392247"/>
    <lineage>
        <taxon>Eukaryota</taxon>
        <taxon>Fungi</taxon>
        <taxon>Dikarya</taxon>
        <taxon>Ascomycota</taxon>
        <taxon>Pezizomycotina</taxon>
        <taxon>Pezizomycetes</taxon>
        <taxon>Pezizales</taxon>
        <taxon>Morchellaceae</taxon>
        <taxon>Morchella</taxon>
    </lineage>
</organism>
<dbReference type="Proteomes" id="UP000277580">
    <property type="component" value="Unassembled WGS sequence"/>
</dbReference>
<dbReference type="InterPro" id="IPR040349">
    <property type="entry name" value="Csm1/Pcs1"/>
</dbReference>
<dbReference type="PANTHER" id="PTHR28006">
    <property type="entry name" value="MONOPOLIN COMPLEX SUBUNIT CSM1"/>
    <property type="match status" value="1"/>
</dbReference>
<keyword evidence="5" id="KW-1185">Reference proteome</keyword>
<dbReference type="Pfam" id="PF12539">
    <property type="entry name" value="Csm1"/>
    <property type="match status" value="1"/>
</dbReference>
<dbReference type="AlphaFoldDB" id="A0A3N4KHZ8"/>
<dbReference type="GO" id="GO:0034506">
    <property type="term" value="C:chromosome, centromeric core domain"/>
    <property type="evidence" value="ECO:0007669"/>
    <property type="project" value="TreeGrafter"/>
</dbReference>
<proteinExistence type="predicted"/>
<dbReference type="InterPro" id="IPR038608">
    <property type="entry name" value="Csm1/Pcs1_C_sf"/>
</dbReference>
<dbReference type="GO" id="GO:1990644">
    <property type="term" value="F:microtubule site clamp"/>
    <property type="evidence" value="ECO:0007669"/>
    <property type="project" value="TreeGrafter"/>
</dbReference>
<dbReference type="PANTHER" id="PTHR28006:SF1">
    <property type="entry name" value="MONOPOLIN COMPLEX SUBUNIT CSM1"/>
    <property type="match status" value="1"/>
</dbReference>
<dbReference type="GO" id="GO:0045144">
    <property type="term" value="P:meiotic sister chromatid segregation"/>
    <property type="evidence" value="ECO:0007669"/>
    <property type="project" value="TreeGrafter"/>
</dbReference>
<dbReference type="GO" id="GO:0005730">
    <property type="term" value="C:nucleolus"/>
    <property type="evidence" value="ECO:0007669"/>
    <property type="project" value="TreeGrafter"/>
</dbReference>
<evidence type="ECO:0000256" key="1">
    <source>
        <dbReference type="SAM" id="Coils"/>
    </source>
</evidence>
<feature type="domain" description="Monopolin complex subunit Csm1/Pcs1 C-terminal" evidence="3">
    <location>
        <begin position="431"/>
        <end position="533"/>
    </location>
</feature>
<reference evidence="4 5" key="1">
    <citation type="journal article" date="2018" name="Nat. Ecol. Evol.">
        <title>Pezizomycetes genomes reveal the molecular basis of ectomycorrhizal truffle lifestyle.</title>
        <authorList>
            <person name="Murat C."/>
            <person name="Payen T."/>
            <person name="Noel B."/>
            <person name="Kuo A."/>
            <person name="Morin E."/>
            <person name="Chen J."/>
            <person name="Kohler A."/>
            <person name="Krizsan K."/>
            <person name="Balestrini R."/>
            <person name="Da Silva C."/>
            <person name="Montanini B."/>
            <person name="Hainaut M."/>
            <person name="Levati E."/>
            <person name="Barry K.W."/>
            <person name="Belfiori B."/>
            <person name="Cichocki N."/>
            <person name="Clum A."/>
            <person name="Dockter R.B."/>
            <person name="Fauchery L."/>
            <person name="Guy J."/>
            <person name="Iotti M."/>
            <person name="Le Tacon F."/>
            <person name="Lindquist E.A."/>
            <person name="Lipzen A."/>
            <person name="Malagnac F."/>
            <person name="Mello A."/>
            <person name="Molinier V."/>
            <person name="Miyauchi S."/>
            <person name="Poulain J."/>
            <person name="Riccioni C."/>
            <person name="Rubini A."/>
            <person name="Sitrit Y."/>
            <person name="Splivallo R."/>
            <person name="Traeger S."/>
            <person name="Wang M."/>
            <person name="Zifcakova L."/>
            <person name="Wipf D."/>
            <person name="Zambonelli A."/>
            <person name="Paolocci F."/>
            <person name="Nowrousian M."/>
            <person name="Ottonello S."/>
            <person name="Baldrian P."/>
            <person name="Spatafora J.W."/>
            <person name="Henrissat B."/>
            <person name="Nagy L.G."/>
            <person name="Aury J.M."/>
            <person name="Wincker P."/>
            <person name="Grigoriev I.V."/>
            <person name="Bonfante P."/>
            <person name="Martin F.M."/>
        </authorList>
    </citation>
    <scope>NUCLEOTIDE SEQUENCE [LARGE SCALE GENOMIC DNA]</scope>
    <source>
        <strain evidence="4 5">CCBAS932</strain>
    </source>
</reference>
<evidence type="ECO:0000259" key="3">
    <source>
        <dbReference type="Pfam" id="PF12539"/>
    </source>
</evidence>
<evidence type="ECO:0000256" key="2">
    <source>
        <dbReference type="SAM" id="MobiDB-lite"/>
    </source>
</evidence>
<dbReference type="InParanoid" id="A0A3N4KHZ8"/>
<keyword evidence="1" id="KW-0175">Coiled coil</keyword>
<feature type="coiled-coil region" evidence="1">
    <location>
        <begin position="270"/>
        <end position="389"/>
    </location>
</feature>
<dbReference type="CDD" id="cd23787">
    <property type="entry name" value="RWD_CSM1"/>
    <property type="match status" value="1"/>
</dbReference>
<gene>
    <name evidence="4" type="ORF">P167DRAFT_608308</name>
</gene>
<feature type="region of interest" description="Disordered" evidence="2">
    <location>
        <begin position="552"/>
        <end position="596"/>
    </location>
</feature>
<accession>A0A3N4KHZ8</accession>
<dbReference type="Gene3D" id="3.90.1150.80">
    <property type="match status" value="1"/>
</dbReference>
<dbReference type="InterPro" id="IPR020981">
    <property type="entry name" value="Csm1/Pcs1_C"/>
</dbReference>
<feature type="compositionally biased region" description="Basic and acidic residues" evidence="2">
    <location>
        <begin position="172"/>
        <end position="182"/>
    </location>
</feature>
<dbReference type="EMBL" id="ML119156">
    <property type="protein sequence ID" value="RPB09038.1"/>
    <property type="molecule type" value="Genomic_DNA"/>
</dbReference>
<evidence type="ECO:0000313" key="4">
    <source>
        <dbReference type="EMBL" id="RPB09038.1"/>
    </source>
</evidence>
<protein>
    <recommendedName>
        <fullName evidence="3">Monopolin complex subunit Csm1/Pcs1 C-terminal domain-containing protein</fullName>
    </recommendedName>
</protein>
<feature type="compositionally biased region" description="Low complexity" evidence="2">
    <location>
        <begin position="41"/>
        <end position="53"/>
    </location>
</feature>
<feature type="region of interest" description="Disordered" evidence="2">
    <location>
        <begin position="1"/>
        <end position="21"/>
    </location>
</feature>
<feature type="compositionally biased region" description="Acidic residues" evidence="2">
    <location>
        <begin position="123"/>
        <end position="140"/>
    </location>
</feature>
<sequence length="596" mass="65754">MAPRKRAAQTLSAHIDSSSDDEAVIEEAKVVSVLQKRATGKRATATRKASTTAAEKKPAARGKRKAAATEDEEEIDDPIKDDEALDDTVIVVDEGKKKGGKAPAKPAKKEPAKRARGKKAATEEPEPEPEEDEEQAELVQEESTVSTTKRGKKAAAEPAAPAPEKKKRMSKKDKEAADKETAEAQFTPMELDLPSGKETDNNQELDIAGVHQAGIRKGGGGKGVVPKGKGKGTKSDHEIDTEEDDLSQVPMKITIPMPPPGRGKGKRQISAGDEKALRDLQEAYEELQSRYDKLQEAKESEPERALKEFRKNMKEKDEERNKVISNLQGELKAQQALFGESRAVQKKLIAKETEVSKLQEKVQELSKSLHDQQNENQVISAKLAQAQHQIAQAHTQKSNAQAPGSAVKSGYRGPLGAPKANLNMAADDAKLKEDLYADLCGLIIVNVKKENDCNVFECLQTGVDGLAIHFKLSVPTQSTKPKKASNHESKTPGDIDEIDDDEVLFIPLIDQVRDKSVIEILPTYLRGEISFQKDHMTKFYQKINTLFMMSISTRKPQSDSTEEESDDEEEEEDEEEDEDETEEDEEDGDEKMEEAK</sequence>
<evidence type="ECO:0000313" key="5">
    <source>
        <dbReference type="Proteomes" id="UP000277580"/>
    </source>
</evidence>
<feature type="region of interest" description="Disordered" evidence="2">
    <location>
        <begin position="477"/>
        <end position="496"/>
    </location>
</feature>
<dbReference type="STRING" id="1392247.A0A3N4KHZ8"/>
<dbReference type="GO" id="GO:0033551">
    <property type="term" value="C:monopolin complex"/>
    <property type="evidence" value="ECO:0007669"/>
    <property type="project" value="InterPro"/>
</dbReference>
<feature type="region of interest" description="Disordered" evidence="2">
    <location>
        <begin position="35"/>
        <end position="270"/>
    </location>
</feature>
<feature type="compositionally biased region" description="Acidic residues" evidence="2">
    <location>
        <begin position="560"/>
        <end position="596"/>
    </location>
</feature>
<dbReference type="GO" id="GO:0072686">
    <property type="term" value="C:mitotic spindle"/>
    <property type="evidence" value="ECO:0007669"/>
    <property type="project" value="TreeGrafter"/>
</dbReference>
<dbReference type="GO" id="GO:0051315">
    <property type="term" value="P:attachment of mitotic spindle microtubules to kinetochore"/>
    <property type="evidence" value="ECO:0007669"/>
    <property type="project" value="TreeGrafter"/>
</dbReference>
<dbReference type="OrthoDB" id="2431049at2759"/>